<comment type="caution">
    <text evidence="3">The sequence shown here is derived from an EMBL/GenBank/DDBJ whole genome shotgun (WGS) entry which is preliminary data.</text>
</comment>
<sequence length="387" mass="40682">MPENDGVPPRRRGPGGPSSTHGPGRRACVRRPARAALAGAAAAVAVLSGCAGSGPGAAPLTLADSYATTHMFARYGVEGFLEDVAAQGPGETEIDYFPSGQLGGPRDIADLTQAGAIDIAPAAPAYLSDQLPLSSVTDLPGLAEDSCTASAAFWDLLDEDGILYREEYEPRGLRPLWVAVIPSYEIMTVSTPVRKPADLDGLTIRSSGGAMDTNVEGLGGAPVSMPAADAYEALSRHTVDGISFPYASVTPYRLEEVLGYSTKGLNAGSFAIPYVIAEDAWQQLPAEQQERIRTAGEQASDRLCAGIEEENPASEQLMRDAGVEFTELTPEEQEEFAARLDPLRAEWADAMDAAGRPGTEVLTAYESAVQAHSADADTPADERSGEK</sequence>
<dbReference type="InterPro" id="IPR018389">
    <property type="entry name" value="DctP_fam"/>
</dbReference>
<dbReference type="PANTHER" id="PTHR33376:SF15">
    <property type="entry name" value="BLL6794 PROTEIN"/>
    <property type="match status" value="1"/>
</dbReference>
<keyword evidence="4" id="KW-1185">Reference proteome</keyword>
<protein>
    <submittedName>
        <fullName evidence="3">TRAP transporter substrate-binding protein DctP</fullName>
    </submittedName>
</protein>
<dbReference type="NCBIfam" id="NF037995">
    <property type="entry name" value="TRAP_S1"/>
    <property type="match status" value="1"/>
</dbReference>
<dbReference type="CDD" id="cd13601">
    <property type="entry name" value="PBP2_TRAP_DctP1_3_4_like"/>
    <property type="match status" value="1"/>
</dbReference>
<dbReference type="Gene3D" id="3.40.190.170">
    <property type="entry name" value="Bacterial extracellular solute-binding protein, family 7"/>
    <property type="match status" value="1"/>
</dbReference>
<dbReference type="Pfam" id="PF03480">
    <property type="entry name" value="DctP"/>
    <property type="match status" value="1"/>
</dbReference>
<dbReference type="RefSeq" id="WP_291799435.1">
    <property type="nucleotide sequence ID" value="NZ_BAAAPZ010000008.1"/>
</dbReference>
<dbReference type="Proteomes" id="UP001500984">
    <property type="component" value="Unassembled WGS sequence"/>
</dbReference>
<evidence type="ECO:0000256" key="2">
    <source>
        <dbReference type="SAM" id="MobiDB-lite"/>
    </source>
</evidence>
<feature type="region of interest" description="Disordered" evidence="2">
    <location>
        <begin position="1"/>
        <end position="27"/>
    </location>
</feature>
<accession>A0ABN2WX50</accession>
<keyword evidence="1" id="KW-0732">Signal</keyword>
<dbReference type="EMBL" id="BAAAPZ010000008">
    <property type="protein sequence ID" value="GAA2100699.1"/>
    <property type="molecule type" value="Genomic_DNA"/>
</dbReference>
<dbReference type="InterPro" id="IPR038404">
    <property type="entry name" value="TRAP_DctP_sf"/>
</dbReference>
<dbReference type="PANTHER" id="PTHR33376">
    <property type="match status" value="1"/>
</dbReference>
<name>A0ABN2WX50_9MICO</name>
<evidence type="ECO:0000256" key="1">
    <source>
        <dbReference type="ARBA" id="ARBA00022729"/>
    </source>
</evidence>
<gene>
    <name evidence="3" type="primary">dctP_1</name>
    <name evidence="3" type="ORF">GCM10009823_23220</name>
</gene>
<evidence type="ECO:0000313" key="3">
    <source>
        <dbReference type="EMBL" id="GAA2100699.1"/>
    </source>
</evidence>
<proteinExistence type="predicted"/>
<evidence type="ECO:0000313" key="4">
    <source>
        <dbReference type="Proteomes" id="UP001500984"/>
    </source>
</evidence>
<reference evidence="3 4" key="1">
    <citation type="journal article" date="2019" name="Int. J. Syst. Evol. Microbiol.">
        <title>The Global Catalogue of Microorganisms (GCM) 10K type strain sequencing project: providing services to taxonomists for standard genome sequencing and annotation.</title>
        <authorList>
            <consortium name="The Broad Institute Genomics Platform"/>
            <consortium name="The Broad Institute Genome Sequencing Center for Infectious Disease"/>
            <person name="Wu L."/>
            <person name="Ma J."/>
        </authorList>
    </citation>
    <scope>NUCLEOTIDE SEQUENCE [LARGE SCALE GENOMIC DNA]</scope>
    <source>
        <strain evidence="3 4">JCM 15900</strain>
    </source>
</reference>
<organism evidence="3 4">
    <name type="scientific">Brevibacterium salitolerans</name>
    <dbReference type="NCBI Taxonomy" id="1403566"/>
    <lineage>
        <taxon>Bacteria</taxon>
        <taxon>Bacillati</taxon>
        <taxon>Actinomycetota</taxon>
        <taxon>Actinomycetes</taxon>
        <taxon>Micrococcales</taxon>
        <taxon>Brevibacteriaceae</taxon>
        <taxon>Brevibacterium</taxon>
    </lineage>
</organism>